<reference evidence="1 2" key="1">
    <citation type="submission" date="2018-12" db="EMBL/GenBank/DDBJ databases">
        <title>Unveiling genomic diversity among members of the Bifidobacterium pseudolongum species, a widely distributed gut commensal of the animal kingdom.</title>
        <authorList>
            <person name="Lugli G.A."/>
            <person name="Duranti S."/>
            <person name="Albert K."/>
            <person name="Mancabelli L."/>
            <person name="Napoli S."/>
            <person name="Viappiani A."/>
            <person name="Anzalone R."/>
            <person name="Longhi G."/>
            <person name="Milani C."/>
            <person name="Turroni F."/>
            <person name="Alessandri G."/>
            <person name="Sela D.A."/>
            <person name="Van Sinderen D."/>
            <person name="Ventura M."/>
        </authorList>
    </citation>
    <scope>NUCLEOTIDE SEQUENCE [LARGE SCALE GENOMIC DNA]</scope>
    <source>
        <strain evidence="1 2">2003B</strain>
    </source>
</reference>
<organism evidence="1 2">
    <name type="scientific">Bifidobacterium pseudolongum subsp. globosum</name>
    <dbReference type="NCBI Taxonomy" id="1690"/>
    <lineage>
        <taxon>Bacteria</taxon>
        <taxon>Bacillati</taxon>
        <taxon>Actinomycetota</taxon>
        <taxon>Actinomycetes</taxon>
        <taxon>Bifidobacteriales</taxon>
        <taxon>Bifidobacteriaceae</taxon>
        <taxon>Bifidobacterium</taxon>
    </lineage>
</organism>
<name>A0A4Q5ARG1_9BIFI</name>
<sequence length="111" mass="12620">MIPNDYEPVYVYRPTVEVVDGRKVPGDLERIGRARMLVAPVAMARVLDTGRTVIVDGFDLYSRGHADIDMRVGDVLGIRGYRATITESPAQWRRGDRVIGWHWHAELKEDT</sequence>
<dbReference type="AlphaFoldDB" id="A0A4Q5ARG1"/>
<evidence type="ECO:0000313" key="2">
    <source>
        <dbReference type="Proteomes" id="UP000292382"/>
    </source>
</evidence>
<dbReference type="Proteomes" id="UP000292382">
    <property type="component" value="Unassembled WGS sequence"/>
</dbReference>
<evidence type="ECO:0000313" key="1">
    <source>
        <dbReference type="EMBL" id="RYQ36632.1"/>
    </source>
</evidence>
<dbReference type="RefSeq" id="WP_129966924.1">
    <property type="nucleotide sequence ID" value="NZ_RYUW01000012.1"/>
</dbReference>
<protein>
    <submittedName>
        <fullName evidence="1">Uncharacterized protein</fullName>
    </submittedName>
</protein>
<accession>A0A4Q5ARG1</accession>
<dbReference type="EMBL" id="RYUW01000012">
    <property type="protein sequence ID" value="RYQ36632.1"/>
    <property type="molecule type" value="Genomic_DNA"/>
</dbReference>
<gene>
    <name evidence="1" type="ORF">PG2003B_1131</name>
</gene>
<proteinExistence type="predicted"/>
<comment type="caution">
    <text evidence="1">The sequence shown here is derived from an EMBL/GenBank/DDBJ whole genome shotgun (WGS) entry which is preliminary data.</text>
</comment>